<organism evidence="2">
    <name type="scientific">Dickeya oryzae</name>
    <dbReference type="NCBI Taxonomy" id="1240404"/>
    <lineage>
        <taxon>Bacteria</taxon>
        <taxon>Pseudomonadati</taxon>
        <taxon>Pseudomonadota</taxon>
        <taxon>Gammaproteobacteria</taxon>
        <taxon>Enterobacterales</taxon>
        <taxon>Pectobacteriaceae</taxon>
        <taxon>Dickeya</taxon>
    </lineage>
</organism>
<protein>
    <submittedName>
        <fullName evidence="2">Contractile injection system tape measure protein</fullName>
    </submittedName>
</protein>
<dbReference type="RefSeq" id="WP_226092519.1">
    <property type="nucleotide sequence ID" value="NZ_CP162670.1"/>
</dbReference>
<evidence type="ECO:0000256" key="1">
    <source>
        <dbReference type="SAM" id="MobiDB-lite"/>
    </source>
</evidence>
<feature type="compositionally biased region" description="Pro residues" evidence="1">
    <location>
        <begin position="641"/>
        <end position="662"/>
    </location>
</feature>
<gene>
    <name evidence="2" type="ORF">LF929_003450</name>
</gene>
<feature type="region of interest" description="Disordered" evidence="1">
    <location>
        <begin position="1078"/>
        <end position="1108"/>
    </location>
</feature>
<dbReference type="EMBL" id="CP162670">
    <property type="protein sequence ID" value="XDL25293.1"/>
    <property type="molecule type" value="Genomic_DNA"/>
</dbReference>
<feature type="region of interest" description="Disordered" evidence="1">
    <location>
        <begin position="637"/>
        <end position="675"/>
    </location>
</feature>
<dbReference type="Pfam" id="PF19268">
    <property type="entry name" value="CIS_TMP"/>
    <property type="match status" value="2"/>
</dbReference>
<dbReference type="InterPro" id="IPR045538">
    <property type="entry name" value="CIS_TMP"/>
</dbReference>
<feature type="region of interest" description="Disordered" evidence="1">
    <location>
        <begin position="831"/>
        <end position="852"/>
    </location>
</feature>
<evidence type="ECO:0000313" key="2">
    <source>
        <dbReference type="EMBL" id="XDL25293.1"/>
    </source>
</evidence>
<reference evidence="2" key="1">
    <citation type="submission" date="2024-07" db="EMBL/GenBank/DDBJ databases">
        <authorList>
            <person name="Pedron J."/>
        </authorList>
    </citation>
    <scope>NUCLEOTIDE SEQUENCE</scope>
    <source>
        <strain evidence="2">A003-S1-M15</strain>
    </source>
</reference>
<sequence>MTQPHRIHTASLTLDFCHPSEAERFEREAPHLVQHQLLPLIDTLFDQYSPPHQLWVIDHLNCDLGVLPASDLASALLAALQQQLTQQLTQALRAQRRDVNIPDDGHEAEASARQAVPQAVRQDEVRQEVLDGPAAQWRQLAFYLQHGVMPWHYPSRQGWWRVDNHRRHWLTEAVRLHATQLNQLLNASPHAASLIARLVSQLPLSALNGWLEQLSPAHQDMALRCLAERPPQRDMPAALRGQLHRHWHQRIHQALQQHRLRQELLPVWSTLLGEQRPRFLLALYACGQHADVVRAMAQALDDSTFNDLLILLAPQAQPFIQQVLNHPVWLRQPDDVIPPAEPPHLLREFTLHYLLVQRGGQFNKQRYMAGLIGRLAAHHNKERTEVLQSLYLHLAAWPGDRALKQPLLSLLTTLWEEMAAPARSLPLLSVPLSGVQPVQYRATTHERGPQRPTTAETFTPEWRQHWLDALQQADEAAFHRLWRHSAPAVLLMLRPLLIHCGQQSQVRQRWAVRFSATARYRLLTLLEPTEAPFIRDLMAEVSASQSAINAHAAHAPGEPLLTHSLWSLTFSYLLVERGSEFNRHSYLEALLRQLAAHHNLSRQTLVEALLQHLRHTTADSEVRRSLLALLSRWQDSEPGAPSLPPSPSPSSLPSPSPSPSKQPQPSAGQTFPIEADFPPPADPLLDAACYQYLHDVLIDGSPARRFTPTQAVPDTRYAASSPAGADLLYCLQQLQRHHPLLIQRWLAVSTHHPASWLRLCAALRPSHAARLLALLIMLRQPSANLRHLSATLDTATRRLSLAQRQAFYGQMIDTLAANRTPDWMAIRDAVSQADPATRETTPRQPAPPTVAQTPRTIDEASALALLQRIADHGSAAVTESDLSALPAALARLLPAQPEAIRRLLLPALRSSALGEQLADRLPDTLHTALLLLLRRHDFLALYPYGRLVTNLCYRHLAYYDQANYDPANYDPANDRASSVLENLFRRALYHALFATDSPMAIAAFIRYFLDQLAADWQTRSHQASLAAFYRFLLEQAQAECLPATRLLVERLQQLITTAGLHQDTPPAAPADIADTGHLAEHHSAEEPCSAPSDAGDTPRPALASPTRTPVISDWQGDDALRTDEPLSVANAGLVLASPYLPRLLARLGWVQNGEFTAPDARYQAIYCLQYLVSPQLDYAEYQLTLNKLLCGVPLNAPLPRAITPDTATCDTLDTLLAAILQHWNALGHTSVEGLRQTFLQREGTLWRQADSWKLEVDPGPFDMLLDRLPWGYSTIKYPWMDRPLHVVWR</sequence>
<proteinExistence type="predicted"/>
<name>A0AB39IQD7_9GAMM</name>
<dbReference type="GeneID" id="302580697"/>
<accession>A0AB39IQD7</accession>